<accession>A0A167Q4M1</accession>
<dbReference type="OrthoDB" id="3263880at2759"/>
<dbReference type="STRING" id="1330018.A0A167Q4M1"/>
<dbReference type="PANTHER" id="PTHR31668">
    <property type="entry name" value="GLUCOSE TRANSPORT TRANSCRIPTION REGULATOR RGT1-RELATED-RELATED"/>
    <property type="match status" value="1"/>
</dbReference>
<dbReference type="InterPro" id="IPR050797">
    <property type="entry name" value="Carb_Metab_Trans_Reg"/>
</dbReference>
<organism evidence="4 5">
    <name type="scientific">Calocera viscosa (strain TUFC12733)</name>
    <dbReference type="NCBI Taxonomy" id="1330018"/>
    <lineage>
        <taxon>Eukaryota</taxon>
        <taxon>Fungi</taxon>
        <taxon>Dikarya</taxon>
        <taxon>Basidiomycota</taxon>
        <taxon>Agaricomycotina</taxon>
        <taxon>Dacrymycetes</taxon>
        <taxon>Dacrymycetales</taxon>
        <taxon>Dacrymycetaceae</taxon>
        <taxon>Calocera</taxon>
    </lineage>
</organism>
<feature type="domain" description="Zn(2)-C6 fungal-type" evidence="3">
    <location>
        <begin position="157"/>
        <end position="199"/>
    </location>
</feature>
<feature type="compositionally biased region" description="Polar residues" evidence="2">
    <location>
        <begin position="840"/>
        <end position="850"/>
    </location>
</feature>
<dbReference type="Pfam" id="PF00172">
    <property type="entry name" value="Zn_clus"/>
    <property type="match status" value="1"/>
</dbReference>
<feature type="region of interest" description="Disordered" evidence="2">
    <location>
        <begin position="1"/>
        <end position="75"/>
    </location>
</feature>
<feature type="region of interest" description="Disordered" evidence="2">
    <location>
        <begin position="448"/>
        <end position="479"/>
    </location>
</feature>
<feature type="compositionally biased region" description="Polar residues" evidence="2">
    <location>
        <begin position="49"/>
        <end position="68"/>
    </location>
</feature>
<feature type="region of interest" description="Disordered" evidence="2">
    <location>
        <begin position="90"/>
        <end position="154"/>
    </location>
</feature>
<keyword evidence="5" id="KW-1185">Reference proteome</keyword>
<dbReference type="InterPro" id="IPR036864">
    <property type="entry name" value="Zn2-C6_fun-type_DNA-bd_sf"/>
</dbReference>
<dbReference type="InterPro" id="IPR001138">
    <property type="entry name" value="Zn2Cys6_DnaBD"/>
</dbReference>
<feature type="compositionally biased region" description="Polar residues" evidence="2">
    <location>
        <begin position="879"/>
        <end position="889"/>
    </location>
</feature>
<evidence type="ECO:0000259" key="3">
    <source>
        <dbReference type="PROSITE" id="PS50048"/>
    </source>
</evidence>
<dbReference type="Gene3D" id="4.10.240.10">
    <property type="entry name" value="Zn(2)-C6 fungal-type DNA-binding domain"/>
    <property type="match status" value="1"/>
</dbReference>
<proteinExistence type="predicted"/>
<sequence>MPPARGSGHPHPHPHPHPRPSSHGYNPYAQRTHLSPLQPAPYHLPQGPYGNSSLPAEPSSATSLQFTFPPSEEETKPVLPLLAQYPVPGMSHLGTGAGTGTPQHEYAENESTLSGPADSLMEDDLSGPGEAGGSRTRAGERTHSKRAQQTQRQQFTACGACRLRRVKCDLKDVAMSRSPGDPEPLQCSNCRQRQLNCVDEYAKKPAKMMRRGRRLQQAQLMYGMGSGSQSSSPTVASFGPQAQKQSIIPLLQPSFFESEFFRHFYFQRPIVDSSEFNSFCEPHGMGLLGDAGDLVSKCLVIWAASYGVDPTGHVFSPTRQDLKQRMEKCKPMVQEVLDEVDRRGILRKLSWDNVRLVCLLLPLTLDTLTTHARNAMYRAALSQAYELSRPTVDPVRVDRSMELVTFLKLRILWYVLVFEGVKTALYGNPLLLDEEVWKGCLPIPRPTPFESGPNGLHPEAPTPASASRTRPAGRSAALPGSSNALIRTAYVPADDLSALWGYALPPVDASFACRRIHAELTCDRAQSRGTVDPKAVQKIWELLERCWAEFEELKSVGPLNVGDGAGFGGSVNILPEEERAMLASRWQIFLVECHVVVLDALKTRLLKLSEAKPDAVISPESPLASPIEPSHSEFTNVEQLVAMAKTHCSRAAERGIAMLPWLLSTNLFQHDSTLVCRGVFLAARFLVEEHQATDDDISYCLEALERMHWSFGDSVELDEKLREMIDVENQKRHRAPQPPPMVPPMQANTSSMGAWSDYSPELAHQGPFAPAYGVPAEDYQFTGSMPGHLPGTYGPFTQLPELATPANVHNMYNAPSHDAAGGAIYAQEQMTGSDPAYGEQVNSGSGQPTPDSVGETHPFAYSVGGVGPGGSSTSPSTVHNSRPTSAHQSFHGYSQLDSFALHTPTGSAFPPFASPNSIGQGSAMHFVAQELSSANTFEHPFSIQHPSPSKPNNLIDAQLQYPFNQSPYNTSPYSHY</sequence>
<gene>
    <name evidence="4" type="ORF">CALVIDRAFT_596006</name>
</gene>
<evidence type="ECO:0000256" key="2">
    <source>
        <dbReference type="SAM" id="MobiDB-lite"/>
    </source>
</evidence>
<evidence type="ECO:0000256" key="1">
    <source>
        <dbReference type="ARBA" id="ARBA00023242"/>
    </source>
</evidence>
<dbReference type="EMBL" id="KV417272">
    <property type="protein sequence ID" value="KZO99407.1"/>
    <property type="molecule type" value="Genomic_DNA"/>
</dbReference>
<feature type="region of interest" description="Disordered" evidence="2">
    <location>
        <begin position="833"/>
        <end position="853"/>
    </location>
</feature>
<dbReference type="SUPFAM" id="SSF57701">
    <property type="entry name" value="Zn2/Cys6 DNA-binding domain"/>
    <property type="match status" value="1"/>
</dbReference>
<feature type="region of interest" description="Disordered" evidence="2">
    <location>
        <begin position="865"/>
        <end position="889"/>
    </location>
</feature>
<dbReference type="CDD" id="cd00067">
    <property type="entry name" value="GAL4"/>
    <property type="match status" value="1"/>
</dbReference>
<dbReference type="GO" id="GO:0000981">
    <property type="term" value="F:DNA-binding transcription factor activity, RNA polymerase II-specific"/>
    <property type="evidence" value="ECO:0007669"/>
    <property type="project" value="InterPro"/>
</dbReference>
<dbReference type="PROSITE" id="PS50048">
    <property type="entry name" value="ZN2_CY6_FUNGAL_2"/>
    <property type="match status" value="1"/>
</dbReference>
<dbReference type="GO" id="GO:0008270">
    <property type="term" value="F:zinc ion binding"/>
    <property type="evidence" value="ECO:0007669"/>
    <property type="project" value="InterPro"/>
</dbReference>
<protein>
    <recommendedName>
        <fullName evidence="3">Zn(2)-C6 fungal-type domain-containing protein</fullName>
    </recommendedName>
</protein>
<feature type="compositionally biased region" description="Basic residues" evidence="2">
    <location>
        <begin position="8"/>
        <end position="20"/>
    </location>
</feature>
<evidence type="ECO:0000313" key="4">
    <source>
        <dbReference type="EMBL" id="KZO99407.1"/>
    </source>
</evidence>
<dbReference type="PANTHER" id="PTHR31668:SF30">
    <property type="entry name" value="ZN(II)2CYS6 TRANSCRIPTION FACTOR (EUROFUNG)"/>
    <property type="match status" value="1"/>
</dbReference>
<keyword evidence="1" id="KW-0539">Nucleus</keyword>
<dbReference type="SMART" id="SM00066">
    <property type="entry name" value="GAL4"/>
    <property type="match status" value="1"/>
</dbReference>
<reference evidence="4 5" key="1">
    <citation type="journal article" date="2016" name="Mol. Biol. Evol.">
        <title>Comparative Genomics of Early-Diverging Mushroom-Forming Fungi Provides Insights into the Origins of Lignocellulose Decay Capabilities.</title>
        <authorList>
            <person name="Nagy L.G."/>
            <person name="Riley R."/>
            <person name="Tritt A."/>
            <person name="Adam C."/>
            <person name="Daum C."/>
            <person name="Floudas D."/>
            <person name="Sun H."/>
            <person name="Yadav J.S."/>
            <person name="Pangilinan J."/>
            <person name="Larsson K.H."/>
            <person name="Matsuura K."/>
            <person name="Barry K."/>
            <person name="Labutti K."/>
            <person name="Kuo R."/>
            <person name="Ohm R.A."/>
            <person name="Bhattacharya S.S."/>
            <person name="Shirouzu T."/>
            <person name="Yoshinaga Y."/>
            <person name="Martin F.M."/>
            <person name="Grigoriev I.V."/>
            <person name="Hibbett D.S."/>
        </authorList>
    </citation>
    <scope>NUCLEOTIDE SEQUENCE [LARGE SCALE GENOMIC DNA]</scope>
    <source>
        <strain evidence="4 5">TUFC12733</strain>
    </source>
</reference>
<dbReference type="AlphaFoldDB" id="A0A167Q4M1"/>
<evidence type="ECO:0000313" key="5">
    <source>
        <dbReference type="Proteomes" id="UP000076738"/>
    </source>
</evidence>
<dbReference type="Proteomes" id="UP000076738">
    <property type="component" value="Unassembled WGS sequence"/>
</dbReference>
<name>A0A167Q4M1_CALVF</name>